<feature type="domain" description="DUF913" evidence="2">
    <location>
        <begin position="17"/>
        <end position="231"/>
    </location>
</feature>
<evidence type="ECO:0000259" key="2">
    <source>
        <dbReference type="Pfam" id="PF06025"/>
    </source>
</evidence>
<protein>
    <recommendedName>
        <fullName evidence="2">DUF913 domain-containing protein</fullName>
    </recommendedName>
</protein>
<comment type="caution">
    <text evidence="3">The sequence shown here is derived from an EMBL/GenBank/DDBJ whole genome shotgun (WGS) entry which is preliminary data.</text>
</comment>
<reference evidence="4" key="1">
    <citation type="submission" date="2014-03" db="EMBL/GenBank/DDBJ databases">
        <title>The Genome Sequence of Puccinia striiformis f. sp. tritici PST-78.</title>
        <authorList>
            <consortium name="The Broad Institute Genome Sequencing Platform"/>
            <person name="Cuomo C."/>
            <person name="Hulbert S."/>
            <person name="Chen X."/>
            <person name="Walker B."/>
            <person name="Young S.K."/>
            <person name="Zeng Q."/>
            <person name="Gargeya S."/>
            <person name="Fitzgerald M."/>
            <person name="Haas B."/>
            <person name="Abouelleil A."/>
            <person name="Alvarado L."/>
            <person name="Arachchi H.M."/>
            <person name="Berlin A.M."/>
            <person name="Chapman S.B."/>
            <person name="Goldberg J."/>
            <person name="Griggs A."/>
            <person name="Gujja S."/>
            <person name="Hansen M."/>
            <person name="Howarth C."/>
            <person name="Imamovic A."/>
            <person name="Larimer J."/>
            <person name="McCowan C."/>
            <person name="Montmayeur A."/>
            <person name="Murphy C."/>
            <person name="Neiman D."/>
            <person name="Pearson M."/>
            <person name="Priest M."/>
            <person name="Roberts A."/>
            <person name="Saif S."/>
            <person name="Shea T."/>
            <person name="Sisk P."/>
            <person name="Sykes S."/>
            <person name="Wortman J."/>
            <person name="Nusbaum C."/>
            <person name="Birren B."/>
        </authorList>
    </citation>
    <scope>NUCLEOTIDE SEQUENCE [LARGE SCALE GENOMIC DNA]</scope>
    <source>
        <strain evidence="4">race PST-78</strain>
    </source>
</reference>
<keyword evidence="1" id="KW-1133">Transmembrane helix</keyword>
<evidence type="ECO:0000313" key="4">
    <source>
        <dbReference type="Proteomes" id="UP000054564"/>
    </source>
</evidence>
<keyword evidence="4" id="KW-1185">Reference proteome</keyword>
<dbReference type="EMBL" id="AJIL01000086">
    <property type="protein sequence ID" value="KNE96115.1"/>
    <property type="molecule type" value="Genomic_DNA"/>
</dbReference>
<evidence type="ECO:0000256" key="1">
    <source>
        <dbReference type="SAM" id="Phobius"/>
    </source>
</evidence>
<name>A0A0L0V9Z9_9BASI</name>
<dbReference type="STRING" id="1165861.A0A0L0V9Z9"/>
<feature type="transmembrane region" description="Helical" evidence="1">
    <location>
        <begin position="214"/>
        <end position="230"/>
    </location>
</feature>
<evidence type="ECO:0000313" key="3">
    <source>
        <dbReference type="EMBL" id="KNE96115.1"/>
    </source>
</evidence>
<organism evidence="3 4">
    <name type="scientific">Puccinia striiformis f. sp. tritici PST-78</name>
    <dbReference type="NCBI Taxonomy" id="1165861"/>
    <lineage>
        <taxon>Eukaryota</taxon>
        <taxon>Fungi</taxon>
        <taxon>Dikarya</taxon>
        <taxon>Basidiomycota</taxon>
        <taxon>Pucciniomycotina</taxon>
        <taxon>Pucciniomycetes</taxon>
        <taxon>Pucciniales</taxon>
        <taxon>Pucciniaceae</taxon>
        <taxon>Puccinia</taxon>
    </lineage>
</organism>
<proteinExistence type="predicted"/>
<keyword evidence="1" id="KW-0472">Membrane</keyword>
<dbReference type="Pfam" id="PF06025">
    <property type="entry name" value="DUF913"/>
    <property type="match status" value="1"/>
</dbReference>
<keyword evidence="1" id="KW-0812">Transmembrane</keyword>
<accession>A0A0L0V9Z9</accession>
<dbReference type="Proteomes" id="UP000054564">
    <property type="component" value="Unassembled WGS sequence"/>
</dbReference>
<sequence length="231" mass="24851">MISRCALPLDAVSSPFDVIAVITSALGYLCLNNVGLGQFTDRRAISAILSGLVSERRAGISWDSQYASVVGITIGELIQHQPSFGMVPDGTLIHPNQIHHIGEAVDINTSQVVSVLLKSCLREILRQTAIDSSTSSFPAFPSQGIPHDQVDVSKDQITFTLTANPFQSAAASNSKEGKEKDNTDHYSNTLVLVLIDVVCRILESMLQNVVHGQYFINLGALGLLLGLLQLP</sequence>
<gene>
    <name evidence="3" type="ORF">PSTG_10537</name>
</gene>
<dbReference type="AlphaFoldDB" id="A0A0L0V9Z9"/>
<dbReference type="InterPro" id="IPR010314">
    <property type="entry name" value="E3_Ub_ligase_DUF913"/>
</dbReference>